<dbReference type="InterPro" id="IPR047727">
    <property type="entry name" value="Sce7725-like"/>
</dbReference>
<sequence length="326" mass="38298">MYFPYLRGRQFDLIAIRELVEKNLIDEHIVPIIEPIKLSSTLISTLRAFVETQREVLLIQNPCVGNFANELETHELYEEYVELLKNPYIVITHFFNENSVFEIPEITTNIEKKIEDLAIIHKKDNIGLLPIYKEIYSSVIPKYTIIPYEQAFRRRMRGQNLVCLKNEFKKQKRNTDYAIDVDEFFSEEHLHYNSEGLLGFSDYSVVGDDYSEGGFAPYAIALHIVYFAYDNDNSDYVLRIRHFVSDSNDDIRDPALKCSEALKKLEEWTYTIRFDNLFKTYAIEQLLEHFYRGAYPGLPTLKKLALMHHIQLVNIFLRGEVTDELL</sequence>
<name>A0ABZ0RS14_9BACI</name>
<dbReference type="Proteomes" id="UP001322664">
    <property type="component" value="Chromosome"/>
</dbReference>
<evidence type="ECO:0000313" key="2">
    <source>
        <dbReference type="Proteomes" id="UP001322664"/>
    </source>
</evidence>
<dbReference type="NCBIfam" id="NF033831">
    <property type="entry name" value="sce7725_fam"/>
    <property type="match status" value="1"/>
</dbReference>
<protein>
    <submittedName>
        <fullName evidence="1">Sce7725 family protein</fullName>
    </submittedName>
</protein>
<organism evidence="1 2">
    <name type="scientific">Lysinibacillus louembei</name>
    <dbReference type="NCBI Taxonomy" id="1470088"/>
    <lineage>
        <taxon>Bacteria</taxon>
        <taxon>Bacillati</taxon>
        <taxon>Bacillota</taxon>
        <taxon>Bacilli</taxon>
        <taxon>Bacillales</taxon>
        <taxon>Bacillaceae</taxon>
        <taxon>Lysinibacillus</taxon>
    </lineage>
</organism>
<proteinExistence type="predicted"/>
<evidence type="ECO:0000313" key="1">
    <source>
        <dbReference type="EMBL" id="WPK10285.1"/>
    </source>
</evidence>
<dbReference type="EMBL" id="CP137624">
    <property type="protein sequence ID" value="WPK10285.1"/>
    <property type="molecule type" value="Genomic_DNA"/>
</dbReference>
<keyword evidence="2" id="KW-1185">Reference proteome</keyword>
<reference evidence="1 2" key="1">
    <citation type="submission" date="2023-09" db="EMBL/GenBank/DDBJ databases">
        <authorList>
            <person name="Page C.A."/>
            <person name="Perez-Diaz I.M."/>
        </authorList>
    </citation>
    <scope>NUCLEOTIDE SEQUENCE [LARGE SCALE GENOMIC DNA]</scope>
    <source>
        <strain evidence="1 2">Ll15</strain>
    </source>
</reference>
<dbReference type="RefSeq" id="WP_319835555.1">
    <property type="nucleotide sequence ID" value="NZ_CP137624.1"/>
</dbReference>
<gene>
    <name evidence="1" type="ORF">R6U77_10085</name>
</gene>
<accession>A0ABZ0RS14</accession>